<keyword evidence="2" id="KW-1185">Reference proteome</keyword>
<evidence type="ECO:0008006" key="3">
    <source>
        <dbReference type="Google" id="ProtNLM"/>
    </source>
</evidence>
<organism evidence="1 2">
    <name type="scientific">Acidovorax bellezanensis</name>
    <dbReference type="NCBI Taxonomy" id="2976702"/>
    <lineage>
        <taxon>Bacteria</taxon>
        <taxon>Pseudomonadati</taxon>
        <taxon>Pseudomonadota</taxon>
        <taxon>Betaproteobacteria</taxon>
        <taxon>Burkholderiales</taxon>
        <taxon>Comamonadaceae</taxon>
        <taxon>Acidovorax</taxon>
    </lineage>
</organism>
<accession>A0ABT2PSR6</accession>
<sequence length="114" mass="12729">MNFNRSVYLKYAASGIVLTAALFGGTAASAGVTWSIGVGLPGVVISEPAPVYYVPAPVYAPPAPIYYQPAGPGYYRRPPPVYYRPAPVYYGPPPPVYYRPHHHRWHRDWHDDRD</sequence>
<gene>
    <name evidence="1" type="ORF">N0K08_20035</name>
</gene>
<evidence type="ECO:0000313" key="1">
    <source>
        <dbReference type="EMBL" id="MCT9812926.1"/>
    </source>
</evidence>
<protein>
    <recommendedName>
        <fullName evidence="3">PXPV repeat-containing protein</fullName>
    </recommendedName>
</protein>
<dbReference type="Proteomes" id="UP001525968">
    <property type="component" value="Unassembled WGS sequence"/>
</dbReference>
<name>A0ABT2PSR6_9BURK</name>
<evidence type="ECO:0000313" key="2">
    <source>
        <dbReference type="Proteomes" id="UP001525968"/>
    </source>
</evidence>
<comment type="caution">
    <text evidence="1">The sequence shown here is derived from an EMBL/GenBank/DDBJ whole genome shotgun (WGS) entry which is preliminary data.</text>
</comment>
<dbReference type="RefSeq" id="WP_261502173.1">
    <property type="nucleotide sequence ID" value="NZ_JAODYH010000014.1"/>
</dbReference>
<dbReference type="EMBL" id="JAODYH010000014">
    <property type="protein sequence ID" value="MCT9812926.1"/>
    <property type="molecule type" value="Genomic_DNA"/>
</dbReference>
<reference evidence="1 2" key="1">
    <citation type="submission" date="2022-09" db="EMBL/GenBank/DDBJ databases">
        <title>Draft genome of isolate Be4.</title>
        <authorList>
            <person name="Sanchez-Castro I."/>
            <person name="Martinez-Rodriguez P."/>
            <person name="Descostes M."/>
            <person name="Merroun M."/>
        </authorList>
    </citation>
    <scope>NUCLEOTIDE SEQUENCE [LARGE SCALE GENOMIC DNA]</scope>
    <source>
        <strain evidence="1 2">Be4</strain>
    </source>
</reference>
<proteinExistence type="predicted"/>